<dbReference type="GO" id="GO:0080031">
    <property type="term" value="F:methyl salicylate esterase activity"/>
    <property type="evidence" value="ECO:0007669"/>
    <property type="project" value="TreeGrafter"/>
</dbReference>
<dbReference type="PANTHER" id="PTHR10992">
    <property type="entry name" value="METHYLESTERASE FAMILY MEMBER"/>
    <property type="match status" value="1"/>
</dbReference>
<dbReference type="GO" id="GO:0009696">
    <property type="term" value="P:salicylic acid metabolic process"/>
    <property type="evidence" value="ECO:0007669"/>
    <property type="project" value="TreeGrafter"/>
</dbReference>
<name>A0A7J7DE22_TRIWF</name>
<comment type="caution">
    <text evidence="2">The sequence shown here is derived from an EMBL/GenBank/DDBJ whole genome shotgun (WGS) entry which is preliminary data.</text>
</comment>
<organism evidence="2 3">
    <name type="scientific">Tripterygium wilfordii</name>
    <name type="common">Thunder God vine</name>
    <dbReference type="NCBI Taxonomy" id="458696"/>
    <lineage>
        <taxon>Eukaryota</taxon>
        <taxon>Viridiplantae</taxon>
        <taxon>Streptophyta</taxon>
        <taxon>Embryophyta</taxon>
        <taxon>Tracheophyta</taxon>
        <taxon>Spermatophyta</taxon>
        <taxon>Magnoliopsida</taxon>
        <taxon>eudicotyledons</taxon>
        <taxon>Gunneridae</taxon>
        <taxon>Pentapetalae</taxon>
        <taxon>rosids</taxon>
        <taxon>fabids</taxon>
        <taxon>Celastrales</taxon>
        <taxon>Celastraceae</taxon>
        <taxon>Tripterygium</taxon>
    </lineage>
</organism>
<dbReference type="EMBL" id="JAAARO010000007">
    <property type="protein sequence ID" value="KAF5744561.1"/>
    <property type="molecule type" value="Genomic_DNA"/>
</dbReference>
<dbReference type="InterPro" id="IPR029058">
    <property type="entry name" value="AB_hydrolase_fold"/>
</dbReference>
<dbReference type="Pfam" id="PF12697">
    <property type="entry name" value="Abhydrolase_6"/>
    <property type="match status" value="1"/>
</dbReference>
<dbReference type="SUPFAM" id="SSF53474">
    <property type="entry name" value="alpha/beta-Hydrolases"/>
    <property type="match status" value="1"/>
</dbReference>
<reference evidence="2 3" key="1">
    <citation type="journal article" date="2020" name="Nat. Commun.">
        <title>Genome of Tripterygium wilfordii and identification of cytochrome P450 involved in triptolide biosynthesis.</title>
        <authorList>
            <person name="Tu L."/>
            <person name="Su P."/>
            <person name="Zhang Z."/>
            <person name="Gao L."/>
            <person name="Wang J."/>
            <person name="Hu T."/>
            <person name="Zhou J."/>
            <person name="Zhang Y."/>
            <person name="Zhao Y."/>
            <person name="Liu Y."/>
            <person name="Song Y."/>
            <person name="Tong Y."/>
            <person name="Lu Y."/>
            <person name="Yang J."/>
            <person name="Xu C."/>
            <person name="Jia M."/>
            <person name="Peters R.J."/>
            <person name="Huang L."/>
            <person name="Gao W."/>
        </authorList>
    </citation>
    <scope>NUCLEOTIDE SEQUENCE [LARGE SCALE GENOMIC DNA]</scope>
    <source>
        <strain evidence="3">cv. XIE 37</strain>
        <tissue evidence="2">Leaf</tissue>
    </source>
</reference>
<protein>
    <submittedName>
        <fullName evidence="2">Methylesterase 17</fullName>
    </submittedName>
</protein>
<sequence>MHFVLVHGAGHGAWCWYKIRCLMEASGYKVTCLDLKSAGVDLADRNYVSTFDEYNQPLTNFISNLPQNHKVCLVAHNASGANITDAMYRFPEKIHVAIYIAANMWKHGSPGVDVKLDYMLATMLLKPTPAGARKYLDGPGDGSVPPRVFIKTVHDQMAIPENQDAMIESWPPSNVYEVESDHSPFFSTPFALFSLLVKAAT</sequence>
<gene>
    <name evidence="2" type="ORF">HS088_TW07G00134</name>
</gene>
<feature type="domain" description="AB hydrolase-1" evidence="1">
    <location>
        <begin position="3"/>
        <end position="138"/>
    </location>
</feature>
<dbReference type="Gene3D" id="3.40.50.1820">
    <property type="entry name" value="alpha/beta hydrolase"/>
    <property type="match status" value="2"/>
</dbReference>
<evidence type="ECO:0000313" key="2">
    <source>
        <dbReference type="EMBL" id="KAF5744561.1"/>
    </source>
</evidence>
<proteinExistence type="predicted"/>
<dbReference type="GO" id="GO:0009694">
    <property type="term" value="P:jasmonic acid metabolic process"/>
    <property type="evidence" value="ECO:0007669"/>
    <property type="project" value="TreeGrafter"/>
</dbReference>
<accession>A0A7J7DE22</accession>
<evidence type="ECO:0000259" key="1">
    <source>
        <dbReference type="Pfam" id="PF12697"/>
    </source>
</evidence>
<dbReference type="InParanoid" id="A0A7J7DE22"/>
<dbReference type="Proteomes" id="UP000593562">
    <property type="component" value="Unassembled WGS sequence"/>
</dbReference>
<keyword evidence="3" id="KW-1185">Reference proteome</keyword>
<dbReference type="PANTHER" id="PTHR10992:SF1010">
    <property type="entry name" value="METHYLESTERASE 17-LIKE"/>
    <property type="match status" value="1"/>
</dbReference>
<dbReference type="InterPro" id="IPR045889">
    <property type="entry name" value="MES/HNL"/>
</dbReference>
<dbReference type="GO" id="GO:0080030">
    <property type="term" value="F:methyl indole-3-acetate esterase activity"/>
    <property type="evidence" value="ECO:0007669"/>
    <property type="project" value="TreeGrafter"/>
</dbReference>
<dbReference type="GO" id="GO:0080032">
    <property type="term" value="F:methyl jasmonate esterase activity"/>
    <property type="evidence" value="ECO:0007669"/>
    <property type="project" value="TreeGrafter"/>
</dbReference>
<dbReference type="AlphaFoldDB" id="A0A7J7DE22"/>
<dbReference type="InterPro" id="IPR000073">
    <property type="entry name" value="AB_hydrolase_1"/>
</dbReference>
<evidence type="ECO:0000313" key="3">
    <source>
        <dbReference type="Proteomes" id="UP000593562"/>
    </source>
</evidence>